<keyword evidence="3 6" id="KW-0285">Flavoprotein</keyword>
<dbReference type="InterPro" id="IPR009100">
    <property type="entry name" value="AcylCoA_DH/oxidase_NM_dom_sf"/>
</dbReference>
<dbReference type="STRING" id="284811.Q755M7"/>
<dbReference type="Gene3D" id="1.10.540.10">
    <property type="entry name" value="Acyl-CoA dehydrogenase/oxidase, N-terminal domain"/>
    <property type="match status" value="1"/>
</dbReference>
<dbReference type="Pfam" id="PF00441">
    <property type="entry name" value="Acyl-CoA_dh_1"/>
    <property type="match status" value="1"/>
</dbReference>
<dbReference type="Gene3D" id="1.20.140.10">
    <property type="entry name" value="Butyryl-CoA Dehydrogenase, subunit A, domain 3"/>
    <property type="match status" value="1"/>
</dbReference>
<dbReference type="InterPro" id="IPR006091">
    <property type="entry name" value="Acyl-CoA_Oxase/DH_mid-dom"/>
</dbReference>
<dbReference type="InterPro" id="IPR009075">
    <property type="entry name" value="AcylCo_DH/oxidase_C"/>
</dbReference>
<evidence type="ECO:0000256" key="5">
    <source>
        <dbReference type="ARBA" id="ARBA00023002"/>
    </source>
</evidence>
<keyword evidence="5 6" id="KW-0560">Oxidoreductase</keyword>
<organism evidence="9 10">
    <name type="scientific">Eremothecium gossypii (strain ATCC 10895 / CBS 109.51 / FGSC 9923 / NRRL Y-1056)</name>
    <name type="common">Yeast</name>
    <name type="synonym">Ashbya gossypii</name>
    <dbReference type="NCBI Taxonomy" id="284811"/>
    <lineage>
        <taxon>Eukaryota</taxon>
        <taxon>Fungi</taxon>
        <taxon>Dikarya</taxon>
        <taxon>Ascomycota</taxon>
        <taxon>Saccharomycotina</taxon>
        <taxon>Saccharomycetes</taxon>
        <taxon>Saccharomycetales</taxon>
        <taxon>Saccharomycetaceae</taxon>
        <taxon>Eremothecium</taxon>
    </lineage>
</organism>
<accession>Q755M7</accession>
<gene>
    <name evidence="9" type="ORF">AGOS_AFL213W</name>
</gene>
<dbReference type="GO" id="GO:0003995">
    <property type="term" value="F:acyl-CoA dehydrogenase activity"/>
    <property type="evidence" value="ECO:0000318"/>
    <property type="project" value="GO_Central"/>
</dbReference>
<dbReference type="GeneID" id="4621561"/>
<dbReference type="OrthoDB" id="434771at2759"/>
<dbReference type="SUPFAM" id="SSF47203">
    <property type="entry name" value="Acyl-CoA dehydrogenase C-terminal domain-like"/>
    <property type="match status" value="1"/>
</dbReference>
<evidence type="ECO:0000256" key="4">
    <source>
        <dbReference type="ARBA" id="ARBA00022827"/>
    </source>
</evidence>
<dbReference type="GO" id="GO:0033539">
    <property type="term" value="P:fatty acid beta-oxidation using acyl-CoA dehydrogenase"/>
    <property type="evidence" value="ECO:0000318"/>
    <property type="project" value="GO_Central"/>
</dbReference>
<dbReference type="eggNOG" id="KOG1469">
    <property type="taxonomic scope" value="Eukaryota"/>
</dbReference>
<dbReference type="InterPro" id="IPR050741">
    <property type="entry name" value="Acyl-CoA_dehydrogenase"/>
</dbReference>
<reference evidence="10" key="2">
    <citation type="journal article" date="2013" name="G3 (Bethesda)">
        <title>Genomes of Ashbya fungi isolated from insects reveal four mating-type loci, numerous translocations, lack of transposons, and distinct gene duplications.</title>
        <authorList>
            <person name="Dietrich F.S."/>
            <person name="Voegeli S."/>
            <person name="Kuo S."/>
            <person name="Philippsen P."/>
        </authorList>
    </citation>
    <scope>GENOME REANNOTATION</scope>
    <source>
        <strain evidence="10">ATCC 10895 / CBS 109.51 / FGSC 9923 / NRRL Y-1056</strain>
    </source>
</reference>
<evidence type="ECO:0000313" key="9">
    <source>
        <dbReference type="EMBL" id="AAS53161.1"/>
    </source>
</evidence>
<dbReference type="KEGG" id="ago:AGOS_AFL213W"/>
<keyword evidence="4 6" id="KW-0274">FAD</keyword>
<feature type="domain" description="Acyl-CoA oxidase/dehydrogenase middle" evidence="8">
    <location>
        <begin position="171"/>
        <end position="260"/>
    </location>
</feature>
<dbReference type="InterPro" id="IPR036250">
    <property type="entry name" value="AcylCo_DH-like_C"/>
</dbReference>
<dbReference type="GO" id="GO:0050660">
    <property type="term" value="F:flavin adenine dinucleotide binding"/>
    <property type="evidence" value="ECO:0007669"/>
    <property type="project" value="InterPro"/>
</dbReference>
<dbReference type="InParanoid" id="Q755M7"/>
<protein>
    <submittedName>
        <fullName evidence="9">AFL213Wp</fullName>
    </submittedName>
</protein>
<reference evidence="9 10" key="1">
    <citation type="journal article" date="2004" name="Science">
        <title>The Ashbya gossypii genome as a tool for mapping the ancient Saccharomyces cerevisiae genome.</title>
        <authorList>
            <person name="Dietrich F.S."/>
            <person name="Voegeli S."/>
            <person name="Brachat S."/>
            <person name="Lerch A."/>
            <person name="Gates K."/>
            <person name="Steiner S."/>
            <person name="Mohr C."/>
            <person name="Pohlmann R."/>
            <person name="Luedi P."/>
            <person name="Choi S."/>
            <person name="Wing R.A."/>
            <person name="Flavier A."/>
            <person name="Gaffney T.D."/>
            <person name="Philippsen P."/>
        </authorList>
    </citation>
    <scope>NUCLEOTIDE SEQUENCE [LARGE SCALE GENOMIC DNA]</scope>
    <source>
        <strain evidence="10">ATCC 10895 / CBS 109.51 / FGSC 9923 / NRRL Y-1056</strain>
    </source>
</reference>
<dbReference type="SUPFAM" id="SSF56645">
    <property type="entry name" value="Acyl-CoA dehydrogenase NM domain-like"/>
    <property type="match status" value="1"/>
</dbReference>
<dbReference type="PANTHER" id="PTHR48083">
    <property type="entry name" value="MEDIUM-CHAIN SPECIFIC ACYL-COA DEHYDROGENASE, MITOCHONDRIAL-RELATED"/>
    <property type="match status" value="1"/>
</dbReference>
<dbReference type="AlphaFoldDB" id="Q755M7"/>
<evidence type="ECO:0000259" key="8">
    <source>
        <dbReference type="Pfam" id="PF02770"/>
    </source>
</evidence>
<dbReference type="HOGENOM" id="CLU_018204_1_2_1"/>
<dbReference type="RefSeq" id="NP_985337.1">
    <property type="nucleotide sequence ID" value="NM_210691.2"/>
</dbReference>
<dbReference type="Pfam" id="PF02770">
    <property type="entry name" value="Acyl-CoA_dh_M"/>
    <property type="match status" value="1"/>
</dbReference>
<dbReference type="InterPro" id="IPR046373">
    <property type="entry name" value="Acyl-CoA_Oxase/DH_mid-dom_sf"/>
</dbReference>
<evidence type="ECO:0000313" key="10">
    <source>
        <dbReference type="Proteomes" id="UP000000591"/>
    </source>
</evidence>
<dbReference type="Gene3D" id="2.40.110.10">
    <property type="entry name" value="Butyryl-CoA Dehydrogenase, subunit A, domain 2"/>
    <property type="match status" value="1"/>
</dbReference>
<comment type="cofactor">
    <cofactor evidence="1 6">
        <name>FAD</name>
        <dbReference type="ChEBI" id="CHEBI:57692"/>
    </cofactor>
</comment>
<name>Q755M7_EREGS</name>
<dbReference type="GO" id="GO:0005737">
    <property type="term" value="C:cytoplasm"/>
    <property type="evidence" value="ECO:0000318"/>
    <property type="project" value="GO_Central"/>
</dbReference>
<dbReference type="InterPro" id="IPR037069">
    <property type="entry name" value="AcylCoA_DH/ox_N_sf"/>
</dbReference>
<sequence length="462" mass="52285">MPAVLDRPKTYKKPTLEDVDPTINYIPAVVRDKLTHESQEMLQRLRKFVDIECLGKEKLYLRELQAHGYESEQCPTVQLLRTRAEELDLQQLYVRKRVFDNQEPFYENRLSMLEYCMASFFLGKSQLAQAVMHAHCSMVNVGAMELLLRHGSPEQLSLFLSPMISAQLHSSFMVSESEVSSSDALNVSTTCKIDDSNGTMTLNGSKWFVTSLEDNKCELWLLLAVTEFDEGNIYKRHSVVLLDKDAIKSEGITYERIDTGGPNSITDSNKYYRVQFKNAVVPLNILGQRGEGFSMVQTRTSLAKLYQCMKLCGTGHEALRLAQLRASSRKVFGSKLQKTDTFKTDVATWKIKIEVCKLLCCNAAVRCQVEGIKVARDDIAMAKIYTPREMSELVNWSIQIHGALGLCTLESPLLHMWHSCRATRINEGPDEALLSQLGKLEISNFAKNQKTWDDELAKAKSS</sequence>
<dbReference type="Proteomes" id="UP000000591">
    <property type="component" value="Chromosome VI"/>
</dbReference>
<dbReference type="OMA" id="WNMFLSK"/>
<proteinExistence type="inferred from homology"/>
<evidence type="ECO:0000256" key="1">
    <source>
        <dbReference type="ARBA" id="ARBA00001974"/>
    </source>
</evidence>
<evidence type="ECO:0000256" key="6">
    <source>
        <dbReference type="RuleBase" id="RU362125"/>
    </source>
</evidence>
<feature type="domain" description="Acyl-CoA dehydrogenase/oxidase C-terminal" evidence="7">
    <location>
        <begin position="290"/>
        <end position="438"/>
    </location>
</feature>
<evidence type="ECO:0000256" key="2">
    <source>
        <dbReference type="ARBA" id="ARBA00009347"/>
    </source>
</evidence>
<comment type="similarity">
    <text evidence="2 6">Belongs to the acyl-CoA dehydrogenase family.</text>
</comment>
<dbReference type="PANTHER" id="PTHR48083:SF13">
    <property type="entry name" value="ACYL-COA DEHYDROGENASE FAMILY MEMBER 11"/>
    <property type="match status" value="1"/>
</dbReference>
<evidence type="ECO:0000256" key="3">
    <source>
        <dbReference type="ARBA" id="ARBA00022630"/>
    </source>
</evidence>
<dbReference type="EMBL" id="AE016819">
    <property type="protein sequence ID" value="AAS53161.1"/>
    <property type="molecule type" value="Genomic_DNA"/>
</dbReference>
<keyword evidence="10" id="KW-1185">Reference proteome</keyword>
<evidence type="ECO:0000259" key="7">
    <source>
        <dbReference type="Pfam" id="PF00441"/>
    </source>
</evidence>